<evidence type="ECO:0000256" key="8">
    <source>
        <dbReference type="ARBA" id="ARBA00022918"/>
    </source>
</evidence>
<dbReference type="InterPro" id="IPR000953">
    <property type="entry name" value="Chromo/chromo_shadow_dom"/>
</dbReference>
<dbReference type="CDD" id="cd00303">
    <property type="entry name" value="retropepsin_like"/>
    <property type="match status" value="1"/>
</dbReference>
<dbReference type="CDD" id="cd01647">
    <property type="entry name" value="RT_LTR"/>
    <property type="match status" value="1"/>
</dbReference>
<dbReference type="Gene3D" id="2.40.70.10">
    <property type="entry name" value="Acid Proteases"/>
    <property type="match status" value="1"/>
</dbReference>
<feature type="domain" description="Chromo" evidence="11">
    <location>
        <begin position="1330"/>
        <end position="1386"/>
    </location>
</feature>
<dbReference type="Gene3D" id="3.30.70.270">
    <property type="match status" value="2"/>
</dbReference>
<feature type="region of interest" description="Disordered" evidence="10">
    <location>
        <begin position="62"/>
        <end position="86"/>
    </location>
</feature>
<dbReference type="EMBL" id="JAIWQS010000011">
    <property type="protein sequence ID" value="KAJ8751592.1"/>
    <property type="molecule type" value="Genomic_DNA"/>
</dbReference>
<evidence type="ECO:0000256" key="7">
    <source>
        <dbReference type="ARBA" id="ARBA00022801"/>
    </source>
</evidence>
<evidence type="ECO:0000256" key="4">
    <source>
        <dbReference type="ARBA" id="ARBA00022695"/>
    </source>
</evidence>
<evidence type="ECO:0000256" key="3">
    <source>
        <dbReference type="ARBA" id="ARBA00022679"/>
    </source>
</evidence>
<dbReference type="InterPro" id="IPR000477">
    <property type="entry name" value="RT_dom"/>
</dbReference>
<dbReference type="FunFam" id="3.10.20.370:FF:000001">
    <property type="entry name" value="Retrovirus-related Pol polyprotein from transposon 17.6-like protein"/>
    <property type="match status" value="1"/>
</dbReference>
<dbReference type="Pfam" id="PF24626">
    <property type="entry name" value="SH3_Tf2-1"/>
    <property type="match status" value="1"/>
</dbReference>
<keyword evidence="15" id="KW-1185">Reference proteome</keyword>
<dbReference type="InterPro" id="IPR012337">
    <property type="entry name" value="RNaseH-like_sf"/>
</dbReference>
<dbReference type="Gene3D" id="3.10.20.370">
    <property type="match status" value="1"/>
</dbReference>
<dbReference type="SUPFAM" id="SSF50630">
    <property type="entry name" value="Acid proteases"/>
    <property type="match status" value="1"/>
</dbReference>
<dbReference type="SUPFAM" id="SSF54160">
    <property type="entry name" value="Chromo domain-like"/>
    <property type="match status" value="1"/>
</dbReference>
<dbReference type="PANTHER" id="PTHR37984:SF5">
    <property type="entry name" value="PROTEIN NYNRIN-LIKE"/>
    <property type="match status" value="1"/>
</dbReference>
<dbReference type="Pfam" id="PF08284">
    <property type="entry name" value="RVP_2"/>
    <property type="match status" value="1"/>
</dbReference>
<evidence type="ECO:0000256" key="6">
    <source>
        <dbReference type="ARBA" id="ARBA00022759"/>
    </source>
</evidence>
<dbReference type="Gene3D" id="3.10.10.10">
    <property type="entry name" value="HIV Type 1 Reverse Transcriptase, subunit A, domain 1"/>
    <property type="match status" value="1"/>
</dbReference>
<evidence type="ECO:0000313" key="14">
    <source>
        <dbReference type="EMBL" id="KAJ8751592.1"/>
    </source>
</evidence>
<keyword evidence="6" id="KW-0255">Endonuclease</keyword>
<organism evidence="14 15">
    <name type="scientific">Erythroxylum novogranatense</name>
    <dbReference type="NCBI Taxonomy" id="1862640"/>
    <lineage>
        <taxon>Eukaryota</taxon>
        <taxon>Viridiplantae</taxon>
        <taxon>Streptophyta</taxon>
        <taxon>Embryophyta</taxon>
        <taxon>Tracheophyta</taxon>
        <taxon>Spermatophyta</taxon>
        <taxon>Magnoliopsida</taxon>
        <taxon>eudicotyledons</taxon>
        <taxon>Gunneridae</taxon>
        <taxon>Pentapetalae</taxon>
        <taxon>rosids</taxon>
        <taxon>fabids</taxon>
        <taxon>Malpighiales</taxon>
        <taxon>Erythroxylaceae</taxon>
        <taxon>Erythroxylum</taxon>
    </lineage>
</organism>
<dbReference type="GO" id="GO:0003964">
    <property type="term" value="F:RNA-directed DNA polymerase activity"/>
    <property type="evidence" value="ECO:0007669"/>
    <property type="project" value="UniProtKB-KW"/>
</dbReference>
<dbReference type="CDD" id="cd09274">
    <property type="entry name" value="RNase_HI_RT_Ty3"/>
    <property type="match status" value="1"/>
</dbReference>
<keyword evidence="3" id="KW-0808">Transferase</keyword>
<dbReference type="InterPro" id="IPR016197">
    <property type="entry name" value="Chromo-like_dom_sf"/>
</dbReference>
<keyword evidence="4" id="KW-0548">Nucleotidyltransferase</keyword>
<dbReference type="InterPro" id="IPR036397">
    <property type="entry name" value="RNaseH_sf"/>
</dbReference>
<dbReference type="SUPFAM" id="SSF53098">
    <property type="entry name" value="Ribonuclease H-like"/>
    <property type="match status" value="1"/>
</dbReference>
<keyword evidence="9" id="KW-0175">Coiled coil</keyword>
<feature type="domain" description="Reverse transcriptase" evidence="12">
    <location>
        <begin position="582"/>
        <end position="761"/>
    </location>
</feature>
<dbReference type="GO" id="GO:0008233">
    <property type="term" value="F:peptidase activity"/>
    <property type="evidence" value="ECO:0007669"/>
    <property type="project" value="UniProtKB-KW"/>
</dbReference>
<keyword evidence="7" id="KW-0378">Hydrolase</keyword>
<sequence>METRQKTNAEFRTEITELVAKQEATLQKQEETLDKVNANYNHLSSMIQNLVSDFHSFKLASTSTPSPSRPVSDQLSVKNNSPSNVTNSKHTLKLHFPKFDGEDPQGWLFRERLQLASFHLEGNALQWYRWYFNYHTLDSWNDLSHAVLVRFGPTEYEDPAEALSRLKQTSTVAVYQDTFERLTQQVSSLPEKFLVSSFIAGLKDEIRLDVKLKKPTSLSDAFGAARIVEEKLQLQRRPFSAPKTTGLAFSKPTPVPSIAPGLLGPGPMVKSGPSNFRRLSSQEARERREKGLCFYCDEKFVPGHKCNNPQLFMIEEDGSALYEEESEEPLQDECNLPDIPEISFHAITGVHNPQTLRLYGKMNNKDLVVLIDSGSSYNFIEQRVATKFGLPMDSTKKFQIVIANTDRVECLGVCKGVRINIQGCPIIADFFVLPKAACPVVLGVQWLETLGPIQTDYKKLTMSFNLDGVRYIFNGMRNREMEALTEKESQQLGTTGTLGTGLFIQLVPHERGDNNNTTVQPDLEEILKDHECVFQKPTTLPPPRTRDHRIPLLPDAKPVNVRPYRYPYFQKIEIERQVQELLATGLIRPSSSPYSSPVLLVRKATEEWRFCVDYRTLNAITIKDKFPIPVIDELMDELFGTRYFSKLDLRAGYHQVRVYETDIHKTAFRTHEGHYEFVVMPFGLTNAPATFQGLMNEIFKPFLRKFVLVFFDDILIYSKSWEEHRQHVQVVLTVLQQHRLFAKREKCVFGVQKIEYLGHILSENGVEPDPSKIQAVWDWPTPRTVREVRGFLRLTGYYRKFIKNYGVIAGPLNRLLSKKGFSWTQEAVEAFNHLKQVMSHAPILRLPNFSQVFVIECDASGKGIGAVLMQEKRPIAFFSETLKGSSLKLSTYEKEMLAVVKSVRKWRPYLLGNSFVVRTDHKSLKYLLEQRISTPAQSRWLPKLMGYDYRIEYMRGAENQAADALSRKAEFLFIAISKPEATWWQQLVAEHGTDLYYQKFETNPHTTKRGGVWFLKEKVILNPNSPLITLILTELHETPLGGHFGFHRTLARNLAPAGLMQPLPIPNRIWSDISMDFVEGLPCSEGYRVIMVVVDRLSKYAHFVPLTHPYTAFAVAKSFVENVVRLHGMPTSIVTDRDKIFMRTQLKMGSSYHPQTDGQTEVVNRTLEQYLRCYTSDRPKKWKEWLPWAEYSYNTSCHSSTKLSPFQAVYGIPPPSLIRYVPGTANVDAIMADQHRRDVQFSVGDYVYLKLQPYRQSTVVFRSSLKLSPRYYGPFQILEKIGAVAYRLDLPTGSRVHPVFHVSKLRKFLGDVPVTSPTLPPSSEDHPILPQPEKILRQCTVQKGKYRPRTEVLIKWLGAPEEDATWEDYRRIVKTFPDLALEDKRP</sequence>
<proteinExistence type="predicted"/>
<evidence type="ECO:0000259" key="12">
    <source>
        <dbReference type="PROSITE" id="PS50878"/>
    </source>
</evidence>
<dbReference type="InterPro" id="IPR005162">
    <property type="entry name" value="Retrotrans_gag_dom"/>
</dbReference>
<dbReference type="PROSITE" id="PS50878">
    <property type="entry name" value="RT_POL"/>
    <property type="match status" value="1"/>
</dbReference>
<reference evidence="14 15" key="1">
    <citation type="submission" date="2021-09" db="EMBL/GenBank/DDBJ databases">
        <title>Genomic insights and catalytic innovation underlie evolution of tropane alkaloids biosynthesis.</title>
        <authorList>
            <person name="Wang Y.-J."/>
            <person name="Tian T."/>
            <person name="Huang J.-P."/>
            <person name="Huang S.-X."/>
        </authorList>
    </citation>
    <scope>NUCLEOTIDE SEQUENCE [LARGE SCALE GENOMIC DNA]</scope>
    <source>
        <strain evidence="14">KIB-2018</strain>
        <tissue evidence="14">Leaf</tissue>
    </source>
</reference>
<evidence type="ECO:0000256" key="9">
    <source>
        <dbReference type="SAM" id="Coils"/>
    </source>
</evidence>
<dbReference type="EC" id="2.7.7.49" evidence="1"/>
<dbReference type="PROSITE" id="PS50013">
    <property type="entry name" value="CHROMO_2"/>
    <property type="match status" value="1"/>
</dbReference>
<dbReference type="GO" id="GO:0003676">
    <property type="term" value="F:nucleic acid binding"/>
    <property type="evidence" value="ECO:0007669"/>
    <property type="project" value="InterPro"/>
</dbReference>
<name>A0AAV8SH94_9ROSI</name>
<dbReference type="GO" id="GO:0004519">
    <property type="term" value="F:endonuclease activity"/>
    <property type="evidence" value="ECO:0007669"/>
    <property type="project" value="UniProtKB-KW"/>
</dbReference>
<gene>
    <name evidence="14" type="ORF">K2173_016841</name>
</gene>
<dbReference type="Pfam" id="PF00078">
    <property type="entry name" value="RVT_1"/>
    <property type="match status" value="1"/>
</dbReference>
<dbReference type="InterPro" id="IPR023780">
    <property type="entry name" value="Chromo_domain"/>
</dbReference>
<dbReference type="PROSITE" id="PS50994">
    <property type="entry name" value="INTEGRASE"/>
    <property type="match status" value="1"/>
</dbReference>
<evidence type="ECO:0000259" key="13">
    <source>
        <dbReference type="PROSITE" id="PS50994"/>
    </source>
</evidence>
<keyword evidence="8" id="KW-0695">RNA-directed DNA polymerase</keyword>
<dbReference type="FunFam" id="3.10.10.10:FF:000007">
    <property type="entry name" value="Retrovirus-related Pol polyprotein from transposon 17.6-like Protein"/>
    <property type="match status" value="1"/>
</dbReference>
<comment type="caution">
    <text evidence="14">The sequence shown here is derived from an EMBL/GenBank/DDBJ whole genome shotgun (WGS) entry which is preliminary data.</text>
</comment>
<dbReference type="InterPro" id="IPR043502">
    <property type="entry name" value="DNA/RNA_pol_sf"/>
</dbReference>
<dbReference type="Pfam" id="PF03732">
    <property type="entry name" value="Retrotrans_gag"/>
    <property type="match status" value="1"/>
</dbReference>
<accession>A0AAV8SH94</accession>
<keyword evidence="2" id="KW-0645">Protease</keyword>
<dbReference type="InterPro" id="IPR021109">
    <property type="entry name" value="Peptidase_aspartic_dom_sf"/>
</dbReference>
<evidence type="ECO:0000256" key="10">
    <source>
        <dbReference type="SAM" id="MobiDB-lite"/>
    </source>
</evidence>
<dbReference type="GO" id="GO:0015074">
    <property type="term" value="P:DNA integration"/>
    <property type="evidence" value="ECO:0007669"/>
    <property type="project" value="InterPro"/>
</dbReference>
<dbReference type="InterPro" id="IPR001584">
    <property type="entry name" value="Integrase_cat-core"/>
</dbReference>
<evidence type="ECO:0000256" key="2">
    <source>
        <dbReference type="ARBA" id="ARBA00022670"/>
    </source>
</evidence>
<dbReference type="Proteomes" id="UP001159364">
    <property type="component" value="Linkage Group LG11"/>
</dbReference>
<dbReference type="PANTHER" id="PTHR37984">
    <property type="entry name" value="PROTEIN CBG26694"/>
    <property type="match status" value="1"/>
</dbReference>
<dbReference type="Gene3D" id="2.40.50.40">
    <property type="match status" value="1"/>
</dbReference>
<feature type="coiled-coil region" evidence="9">
    <location>
        <begin position="12"/>
        <end position="46"/>
    </location>
</feature>
<dbReference type="SUPFAM" id="SSF56672">
    <property type="entry name" value="DNA/RNA polymerases"/>
    <property type="match status" value="1"/>
</dbReference>
<dbReference type="InterPro" id="IPR041373">
    <property type="entry name" value="RT_RNaseH"/>
</dbReference>
<protein>
    <recommendedName>
        <fullName evidence="1">RNA-directed DNA polymerase</fullName>
        <ecNumber evidence="1">2.7.7.49</ecNumber>
    </recommendedName>
</protein>
<evidence type="ECO:0000256" key="5">
    <source>
        <dbReference type="ARBA" id="ARBA00022722"/>
    </source>
</evidence>
<feature type="compositionally biased region" description="Polar residues" evidence="10">
    <location>
        <begin position="69"/>
        <end position="86"/>
    </location>
</feature>
<keyword evidence="5" id="KW-0540">Nuclease</keyword>
<dbReference type="InterPro" id="IPR056924">
    <property type="entry name" value="SH3_Tf2-1"/>
</dbReference>
<dbReference type="Gene3D" id="3.30.420.10">
    <property type="entry name" value="Ribonuclease H-like superfamily/Ribonuclease H"/>
    <property type="match status" value="1"/>
</dbReference>
<dbReference type="InterPro" id="IPR043128">
    <property type="entry name" value="Rev_trsase/Diguanyl_cyclase"/>
</dbReference>
<dbReference type="Pfam" id="PF17917">
    <property type="entry name" value="RT_RNaseH"/>
    <property type="match status" value="1"/>
</dbReference>
<dbReference type="FunFam" id="3.30.70.270:FF:000020">
    <property type="entry name" value="Transposon Tf2-6 polyprotein-like Protein"/>
    <property type="match status" value="1"/>
</dbReference>
<feature type="domain" description="Integrase catalytic" evidence="13">
    <location>
        <begin position="1060"/>
        <end position="1213"/>
    </location>
</feature>
<evidence type="ECO:0000313" key="15">
    <source>
        <dbReference type="Proteomes" id="UP001159364"/>
    </source>
</evidence>
<evidence type="ECO:0000256" key="1">
    <source>
        <dbReference type="ARBA" id="ARBA00012493"/>
    </source>
</evidence>
<evidence type="ECO:0000259" key="11">
    <source>
        <dbReference type="PROSITE" id="PS50013"/>
    </source>
</evidence>
<dbReference type="InterPro" id="IPR050951">
    <property type="entry name" value="Retrovirus_Pol_polyprotein"/>
</dbReference>
<dbReference type="Pfam" id="PF00385">
    <property type="entry name" value="Chromo"/>
    <property type="match status" value="1"/>
</dbReference>
<dbReference type="GO" id="GO:0006508">
    <property type="term" value="P:proteolysis"/>
    <property type="evidence" value="ECO:0007669"/>
    <property type="project" value="UniProtKB-KW"/>
</dbReference>